<name>A0A1G5JR51_9HYPH</name>
<dbReference type="SUPFAM" id="SSF52317">
    <property type="entry name" value="Class I glutamine amidotransferase-like"/>
    <property type="match status" value="1"/>
</dbReference>
<evidence type="ECO:0000313" key="6">
    <source>
        <dbReference type="EMBL" id="SCY90179.1"/>
    </source>
</evidence>
<sequence>MTASKTSRPIVGILGNRIYDGLLPTQAVDEKYLHAAIELADVDVVIIPSLENLSGMENILDRLDGVLLTGAATNVHPKYFDPEADQDSYKPFDAGRDDAALKLIRSVCDRDIPLLAICRGIQEINVAFGGSLYANIATDDEHHCHTTWVSGAPLEQLYGPAHDLLVTPGGSLETLTRQEPFKVNSLHVQAIERLGEGLTVEARAPDGAIEAISVQGCTFSMGVQWHPEFQASENELSRSLFSAFGSAVRAYSQKRAAR</sequence>
<evidence type="ECO:0000256" key="2">
    <source>
        <dbReference type="ARBA" id="ARBA00052718"/>
    </source>
</evidence>
<keyword evidence="6" id="KW-0378">Hydrolase</keyword>
<dbReference type="OrthoDB" id="9813383at2"/>
<dbReference type="InterPro" id="IPR029062">
    <property type="entry name" value="Class_I_gatase-like"/>
</dbReference>
<accession>A0A1G5JR51</accession>
<comment type="pathway">
    <text evidence="4">Amine and polyamine degradation; putrescine degradation; 4-aminobutanoate from putrescine: step 4/4.</text>
</comment>
<dbReference type="AlphaFoldDB" id="A0A1G5JR51"/>
<dbReference type="InterPro" id="IPR044668">
    <property type="entry name" value="PuuD-like"/>
</dbReference>
<dbReference type="CDD" id="cd01745">
    <property type="entry name" value="GATase1_2"/>
    <property type="match status" value="1"/>
</dbReference>
<dbReference type="RefSeq" id="WP_091135433.1">
    <property type="nucleotide sequence ID" value="NZ_FMVJ01000007.1"/>
</dbReference>
<dbReference type="PANTHER" id="PTHR43235:SF1">
    <property type="entry name" value="GLUTAMINE AMIDOTRANSFERASE PB2B2.05-RELATED"/>
    <property type="match status" value="1"/>
</dbReference>
<dbReference type="Proteomes" id="UP000199569">
    <property type="component" value="Unassembled WGS sequence"/>
</dbReference>
<dbReference type="Gene3D" id="3.40.50.880">
    <property type="match status" value="1"/>
</dbReference>
<organism evidence="6 7">
    <name type="scientific">Microvirga guangxiensis</name>
    <dbReference type="NCBI Taxonomy" id="549386"/>
    <lineage>
        <taxon>Bacteria</taxon>
        <taxon>Pseudomonadati</taxon>
        <taxon>Pseudomonadota</taxon>
        <taxon>Alphaproteobacteria</taxon>
        <taxon>Hyphomicrobiales</taxon>
        <taxon>Methylobacteriaceae</taxon>
        <taxon>Microvirga</taxon>
    </lineage>
</organism>
<evidence type="ECO:0000256" key="4">
    <source>
        <dbReference type="ARBA" id="ARBA00060634"/>
    </source>
</evidence>
<proteinExistence type="inferred from homology"/>
<dbReference type="GO" id="GO:0005829">
    <property type="term" value="C:cytosol"/>
    <property type="evidence" value="ECO:0007669"/>
    <property type="project" value="TreeGrafter"/>
</dbReference>
<dbReference type="FunFam" id="3.40.50.880:FF:000030">
    <property type="entry name" value="Gamma-glutamyl-gamma-aminobutyrate hydrolase PuuD"/>
    <property type="match status" value="1"/>
</dbReference>
<comment type="function">
    <text evidence="3">Involved in the breakdown of putrescine via hydrolysis of the gamma-glutamyl linkage of gamma-glutamyl-gamma-aminobutyrate.</text>
</comment>
<dbReference type="GO" id="GO:0033969">
    <property type="term" value="F:gamma-glutamyl-gamma-aminobutyrate hydrolase activity"/>
    <property type="evidence" value="ECO:0007669"/>
    <property type="project" value="UniProtKB-EC"/>
</dbReference>
<evidence type="ECO:0000256" key="5">
    <source>
        <dbReference type="ARBA" id="ARBA00066788"/>
    </source>
</evidence>
<dbReference type="GO" id="GO:0006598">
    <property type="term" value="P:polyamine catabolic process"/>
    <property type="evidence" value="ECO:0007669"/>
    <property type="project" value="TreeGrafter"/>
</dbReference>
<dbReference type="Pfam" id="PF07722">
    <property type="entry name" value="Peptidase_C26"/>
    <property type="match status" value="1"/>
</dbReference>
<dbReference type="STRING" id="549386.SAMN02927923_02791"/>
<reference evidence="6 7" key="1">
    <citation type="submission" date="2016-10" db="EMBL/GenBank/DDBJ databases">
        <authorList>
            <person name="de Groot N.N."/>
        </authorList>
    </citation>
    <scope>NUCLEOTIDE SEQUENCE [LARGE SCALE GENOMIC DNA]</scope>
    <source>
        <strain evidence="6 7">CGMCC 1.7666</strain>
    </source>
</reference>
<comment type="similarity">
    <text evidence="1">Belongs to the peptidase C26 family.</text>
</comment>
<comment type="catalytic activity">
    <reaction evidence="2">
        <text>4-(gamma-L-glutamylamino)butanoate + H2O = 4-aminobutanoate + L-glutamate</text>
        <dbReference type="Rhea" id="RHEA:19737"/>
        <dbReference type="ChEBI" id="CHEBI:15377"/>
        <dbReference type="ChEBI" id="CHEBI:29985"/>
        <dbReference type="ChEBI" id="CHEBI:58800"/>
        <dbReference type="ChEBI" id="CHEBI:59888"/>
        <dbReference type="EC" id="3.5.1.94"/>
    </reaction>
</comment>
<keyword evidence="7" id="KW-1185">Reference proteome</keyword>
<dbReference type="EMBL" id="FMVJ01000007">
    <property type="protein sequence ID" value="SCY90179.1"/>
    <property type="molecule type" value="Genomic_DNA"/>
</dbReference>
<protein>
    <recommendedName>
        <fullName evidence="5">gamma-glutamyl-gamma-aminobutyrate hydrolase</fullName>
        <ecNumber evidence="5">3.5.1.94</ecNumber>
    </recommendedName>
</protein>
<dbReference type="InterPro" id="IPR011697">
    <property type="entry name" value="Peptidase_C26"/>
</dbReference>
<evidence type="ECO:0000313" key="7">
    <source>
        <dbReference type="Proteomes" id="UP000199569"/>
    </source>
</evidence>
<gene>
    <name evidence="6" type="ORF">SAMN02927923_02791</name>
</gene>
<evidence type="ECO:0000256" key="1">
    <source>
        <dbReference type="ARBA" id="ARBA00011083"/>
    </source>
</evidence>
<evidence type="ECO:0000256" key="3">
    <source>
        <dbReference type="ARBA" id="ARBA00055068"/>
    </source>
</evidence>
<dbReference type="PANTHER" id="PTHR43235">
    <property type="entry name" value="GLUTAMINE AMIDOTRANSFERASE PB2B2.05-RELATED"/>
    <property type="match status" value="1"/>
</dbReference>
<dbReference type="EC" id="3.5.1.94" evidence="5"/>